<evidence type="ECO:0000313" key="2">
    <source>
        <dbReference type="EMBL" id="KAG5192861.1"/>
    </source>
</evidence>
<feature type="region of interest" description="Disordered" evidence="1">
    <location>
        <begin position="1"/>
        <end position="20"/>
    </location>
</feature>
<feature type="region of interest" description="Disordered" evidence="1">
    <location>
        <begin position="124"/>
        <end position="153"/>
    </location>
</feature>
<feature type="compositionally biased region" description="Basic and acidic residues" evidence="1">
    <location>
        <begin position="410"/>
        <end position="421"/>
    </location>
</feature>
<dbReference type="EMBL" id="JAFCMP010000001">
    <property type="protein sequence ID" value="KAG5192861.1"/>
    <property type="molecule type" value="Genomic_DNA"/>
</dbReference>
<accession>A0A835ZFK5</accession>
<feature type="region of interest" description="Disordered" evidence="1">
    <location>
        <begin position="207"/>
        <end position="343"/>
    </location>
</feature>
<dbReference type="Proteomes" id="UP000664859">
    <property type="component" value="Unassembled WGS sequence"/>
</dbReference>
<protein>
    <submittedName>
        <fullName evidence="2">Uncharacterized protein</fullName>
    </submittedName>
</protein>
<feature type="region of interest" description="Disordered" evidence="1">
    <location>
        <begin position="393"/>
        <end position="421"/>
    </location>
</feature>
<feature type="compositionally biased region" description="Basic residues" evidence="1">
    <location>
        <begin position="135"/>
        <end position="150"/>
    </location>
</feature>
<evidence type="ECO:0000256" key="1">
    <source>
        <dbReference type="SAM" id="MobiDB-lite"/>
    </source>
</evidence>
<comment type="caution">
    <text evidence="2">The sequence shown here is derived from an EMBL/GenBank/DDBJ whole genome shotgun (WGS) entry which is preliminary data.</text>
</comment>
<feature type="region of interest" description="Disordered" evidence="1">
    <location>
        <begin position="484"/>
        <end position="542"/>
    </location>
</feature>
<keyword evidence="3" id="KW-1185">Reference proteome</keyword>
<gene>
    <name evidence="2" type="ORF">JKP88DRAFT_272176</name>
</gene>
<evidence type="ECO:0000313" key="3">
    <source>
        <dbReference type="Proteomes" id="UP000664859"/>
    </source>
</evidence>
<dbReference type="AlphaFoldDB" id="A0A835ZFK5"/>
<sequence>MDDPSGGARADGSATTTATAPSAIGPAASAALLKAHGDLAELLYASGFPAVRGFMECALREVRRLHDNDRDRGAALRRLLSGVPSWNAMQVREVASTWADTPVARCVPVARAMLKVDARMMREAGVAPPGDRRRGERRLRRRRRRRRRRDVPRPDFPQVLHALLSCSAVALADRPDLVGVPDAAAATEAALRSDRAFERAVARLGAAREGGAGAPPLSSSSSSSESSESSESSSDEGDGRYRREGRRERDAASSSDDGGGIGGGGRFHSSRHRAAAEAGPRSRGPRSPPSPDRSHLPQRTFAPPSGWYSADDDGDDDGDDGGRGWGHSKPARGPGPQAGAGAGRTRFLDFEGCARALMRALAHLRELSEAAGGAEAWRRRALASEDALAAAESSLVRREDDAEAAEEDLASAREELEGERAARERLAAELDAERARSAALEARAEAAEAAAEAAAAAARTDAAAAASALADAAAALEEATQERDEALASARRHAADSRAASAQSEVLRAAVDAAGVRARQLGRPATTPPPRGAPPSSKRARR</sequence>
<proteinExistence type="predicted"/>
<feature type="compositionally biased region" description="Gly residues" evidence="1">
    <location>
        <begin position="257"/>
        <end position="266"/>
    </location>
</feature>
<feature type="compositionally biased region" description="Basic and acidic residues" evidence="1">
    <location>
        <begin position="237"/>
        <end position="251"/>
    </location>
</feature>
<feature type="compositionally biased region" description="Low complexity" evidence="1">
    <location>
        <begin position="218"/>
        <end position="232"/>
    </location>
</feature>
<name>A0A835ZFK5_9STRA</name>
<feature type="compositionally biased region" description="Acidic residues" evidence="1">
    <location>
        <begin position="310"/>
        <end position="319"/>
    </location>
</feature>
<organism evidence="2 3">
    <name type="scientific">Tribonema minus</name>
    <dbReference type="NCBI Taxonomy" id="303371"/>
    <lineage>
        <taxon>Eukaryota</taxon>
        <taxon>Sar</taxon>
        <taxon>Stramenopiles</taxon>
        <taxon>Ochrophyta</taxon>
        <taxon>PX clade</taxon>
        <taxon>Xanthophyceae</taxon>
        <taxon>Tribonematales</taxon>
        <taxon>Tribonemataceae</taxon>
        <taxon>Tribonema</taxon>
    </lineage>
</organism>
<feature type="compositionally biased region" description="Low complexity" evidence="1">
    <location>
        <begin position="497"/>
        <end position="525"/>
    </location>
</feature>
<reference evidence="2" key="1">
    <citation type="submission" date="2021-02" db="EMBL/GenBank/DDBJ databases">
        <title>First Annotated Genome of the Yellow-green Alga Tribonema minus.</title>
        <authorList>
            <person name="Mahan K.M."/>
        </authorList>
    </citation>
    <scope>NUCLEOTIDE SEQUENCE</scope>
    <source>
        <strain evidence="2">UTEX B ZZ1240</strain>
    </source>
</reference>